<protein>
    <submittedName>
        <fullName evidence="2">Uncharacterized protein</fullName>
    </submittedName>
</protein>
<comment type="caution">
    <text evidence="2">The sequence shown here is derived from an EMBL/GenBank/DDBJ whole genome shotgun (WGS) entry which is preliminary data.</text>
</comment>
<feature type="region of interest" description="Disordered" evidence="1">
    <location>
        <begin position="1"/>
        <end position="77"/>
    </location>
</feature>
<sequence>MVPNHAVGAFLGSRQPGGRRWPSGAAHLVRHPRGVGGRNGGGEHCDAVRPRPNRHGRFDREGFPTRAGSHDQGGGGKRLLFQRFDGRDTRGDSKSGHCLRLSLGLPRGTDAVEGGGGGEGALDADFTKLDLSFNPFLSRNLELLSEEVDRMSGQLEKCKRFATGQGGRGSYHGGPRSWSRRKEEEEERNAEPNRLDTVMTATQIDAYCQQISAFSKGGFSKLYLVGSLHKEASPAGGEGGKEGEGEGGRDGQELGWKRLE</sequence>
<evidence type="ECO:0000313" key="3">
    <source>
        <dbReference type="Proteomes" id="UP000019335"/>
    </source>
</evidence>
<feature type="region of interest" description="Disordered" evidence="1">
    <location>
        <begin position="161"/>
        <end position="191"/>
    </location>
</feature>
<feature type="compositionally biased region" description="Basic and acidic residues" evidence="1">
    <location>
        <begin position="239"/>
        <end position="260"/>
    </location>
</feature>
<dbReference type="AlphaFoldDB" id="W7U2E4"/>
<name>W7U2E4_9STRA</name>
<gene>
    <name evidence="2" type="ORF">Naga_100097g2</name>
</gene>
<proteinExistence type="predicted"/>
<evidence type="ECO:0000313" key="2">
    <source>
        <dbReference type="EMBL" id="EWM26859.1"/>
    </source>
</evidence>
<dbReference type="EMBL" id="AZIL01000602">
    <property type="protein sequence ID" value="EWM26859.1"/>
    <property type="molecule type" value="Genomic_DNA"/>
</dbReference>
<feature type="region of interest" description="Disordered" evidence="1">
    <location>
        <begin position="231"/>
        <end position="260"/>
    </location>
</feature>
<dbReference type="OrthoDB" id="10265695at2759"/>
<evidence type="ECO:0000256" key="1">
    <source>
        <dbReference type="SAM" id="MobiDB-lite"/>
    </source>
</evidence>
<reference evidence="2 3" key="1">
    <citation type="journal article" date="2014" name="Mol. Plant">
        <title>Chromosome Scale Genome Assembly and Transcriptome Profiling of Nannochloropsis gaditana in Nitrogen Depletion.</title>
        <authorList>
            <person name="Corteggiani Carpinelli E."/>
            <person name="Telatin A."/>
            <person name="Vitulo N."/>
            <person name="Forcato C."/>
            <person name="D'Angelo M."/>
            <person name="Schiavon R."/>
            <person name="Vezzi A."/>
            <person name="Giacometti G.M."/>
            <person name="Morosinotto T."/>
            <person name="Valle G."/>
        </authorList>
    </citation>
    <scope>NUCLEOTIDE SEQUENCE [LARGE SCALE GENOMIC DNA]</scope>
    <source>
        <strain evidence="2 3">B-31</strain>
    </source>
</reference>
<keyword evidence="3" id="KW-1185">Reference proteome</keyword>
<accession>W7U2E4</accession>
<dbReference type="Proteomes" id="UP000019335">
    <property type="component" value="Chromosome 8"/>
</dbReference>
<organism evidence="2 3">
    <name type="scientific">Nannochloropsis gaditana</name>
    <dbReference type="NCBI Taxonomy" id="72520"/>
    <lineage>
        <taxon>Eukaryota</taxon>
        <taxon>Sar</taxon>
        <taxon>Stramenopiles</taxon>
        <taxon>Ochrophyta</taxon>
        <taxon>Eustigmatophyceae</taxon>
        <taxon>Eustigmatales</taxon>
        <taxon>Monodopsidaceae</taxon>
        <taxon>Nannochloropsis</taxon>
    </lineage>
</organism>